<dbReference type="SUPFAM" id="SSF48726">
    <property type="entry name" value="Immunoglobulin"/>
    <property type="match status" value="2"/>
</dbReference>
<protein>
    <submittedName>
        <fullName evidence="9">SLAM family member 9 isoform X1</fullName>
    </submittedName>
</protein>
<evidence type="ECO:0000313" key="8">
    <source>
        <dbReference type="Proteomes" id="UP000248482"/>
    </source>
</evidence>
<dbReference type="RefSeq" id="XP_022346632.1">
    <property type="nucleotide sequence ID" value="XM_022490924.1"/>
</dbReference>
<name>A0A2Y9ID57_ENHLU</name>
<evidence type="ECO:0000259" key="7">
    <source>
        <dbReference type="PROSITE" id="PS50835"/>
    </source>
</evidence>
<dbReference type="Proteomes" id="UP000248482">
    <property type="component" value="Unplaced"/>
</dbReference>
<dbReference type="PROSITE" id="PS50835">
    <property type="entry name" value="IG_LIKE"/>
    <property type="match status" value="1"/>
</dbReference>
<dbReference type="GO" id="GO:0042110">
    <property type="term" value="P:T cell activation"/>
    <property type="evidence" value="ECO:0007669"/>
    <property type="project" value="TreeGrafter"/>
</dbReference>
<feature type="compositionally biased region" description="Polar residues" evidence="5">
    <location>
        <begin position="28"/>
        <end position="37"/>
    </location>
</feature>
<dbReference type="Gene3D" id="2.60.40.10">
    <property type="entry name" value="Immunoglobulins"/>
    <property type="match status" value="2"/>
</dbReference>
<feature type="region of interest" description="Disordered" evidence="5">
    <location>
        <begin position="355"/>
        <end position="383"/>
    </location>
</feature>
<evidence type="ECO:0000313" key="9">
    <source>
        <dbReference type="RefSeq" id="XP_022346632.1"/>
    </source>
</evidence>
<comment type="subcellular location">
    <subcellularLocation>
        <location evidence="1">Membrane</location>
    </subcellularLocation>
</comment>
<dbReference type="OrthoDB" id="9427418at2759"/>
<dbReference type="PANTHER" id="PTHR12080:SF18">
    <property type="entry name" value="SLAM FAMILY MEMBER 9"/>
    <property type="match status" value="1"/>
</dbReference>
<sequence length="383" mass="41641">MLQLSGSKEEEGVAAVEDQEVGKPATQKGASAPQQTAKVKFGGGRPRQKPRPGRCSGQVQQELEPERVGTEPGATEATRGRQVHAHHCPGLGHSSPDTPVGLLPSFLPFSAAEGYSGDDGDTEDIVAVLRESVRLPLEVPADEELENIVWSSHVRLATMVPGKEGQPATIEVTNPRYKGRVSFPDPGYSLHISNLSWEDSGPYQAQVNLRTSQISIVQRYRLRVYRRLSEPRVTVNFEISQEDGCNISLTCSVEKAGLDMTYTWLSREDGVDTVHESSALSTSWRPGDNAPSYTCRASNPVSSITSRPIPAGSFCSDPGCPSEKSTHPCVLTKGLLLLALLVVLAAGLWLTGAPTRGRTPRKRKLERNRLRLKKKEKPHPSLA</sequence>
<dbReference type="CDD" id="cd16842">
    <property type="entry name" value="Ig_SLAM-like_N"/>
    <property type="match status" value="1"/>
</dbReference>
<feature type="domain" description="Ig-like" evidence="7">
    <location>
        <begin position="231"/>
        <end position="305"/>
    </location>
</feature>
<dbReference type="PANTHER" id="PTHR12080">
    <property type="entry name" value="SIGNALING LYMPHOCYTIC ACTIVATION MOLECULE"/>
    <property type="match status" value="1"/>
</dbReference>
<dbReference type="InterPro" id="IPR036179">
    <property type="entry name" value="Ig-like_dom_sf"/>
</dbReference>
<feature type="compositionally biased region" description="Basic residues" evidence="5">
    <location>
        <begin position="358"/>
        <end position="377"/>
    </location>
</feature>
<proteinExistence type="predicted"/>
<reference evidence="9" key="1">
    <citation type="submission" date="2025-08" db="UniProtKB">
        <authorList>
            <consortium name="RefSeq"/>
        </authorList>
    </citation>
    <scope>IDENTIFICATION</scope>
    <source>
        <tissue evidence="9">Blood</tissue>
    </source>
</reference>
<dbReference type="GO" id="GO:0009897">
    <property type="term" value="C:external side of plasma membrane"/>
    <property type="evidence" value="ECO:0007669"/>
    <property type="project" value="TreeGrafter"/>
</dbReference>
<organism evidence="8 9">
    <name type="scientific">Enhydra lutris kenyoni</name>
    <name type="common">northern sea otter</name>
    <dbReference type="NCBI Taxonomy" id="391180"/>
    <lineage>
        <taxon>Eukaryota</taxon>
        <taxon>Metazoa</taxon>
        <taxon>Chordata</taxon>
        <taxon>Craniata</taxon>
        <taxon>Vertebrata</taxon>
        <taxon>Euteleostomi</taxon>
        <taxon>Mammalia</taxon>
        <taxon>Eutheria</taxon>
        <taxon>Laurasiatheria</taxon>
        <taxon>Carnivora</taxon>
        <taxon>Caniformia</taxon>
        <taxon>Musteloidea</taxon>
        <taxon>Mustelidae</taxon>
        <taxon>Lutrinae</taxon>
        <taxon>Enhydra</taxon>
    </lineage>
</organism>
<evidence type="ECO:0000256" key="5">
    <source>
        <dbReference type="SAM" id="MobiDB-lite"/>
    </source>
</evidence>
<keyword evidence="2" id="KW-0732">Signal</keyword>
<dbReference type="AlphaFoldDB" id="A0A2Y9ID57"/>
<dbReference type="InterPro" id="IPR015631">
    <property type="entry name" value="CD2/SLAM_rcpt"/>
</dbReference>
<feature type="transmembrane region" description="Helical" evidence="6">
    <location>
        <begin position="334"/>
        <end position="353"/>
    </location>
</feature>
<feature type="region of interest" description="Disordered" evidence="5">
    <location>
        <begin position="1"/>
        <end position="96"/>
    </location>
</feature>
<keyword evidence="8" id="KW-1185">Reference proteome</keyword>
<evidence type="ECO:0000256" key="4">
    <source>
        <dbReference type="ARBA" id="ARBA00023180"/>
    </source>
</evidence>
<dbReference type="GeneID" id="111138926"/>
<evidence type="ECO:0000256" key="2">
    <source>
        <dbReference type="ARBA" id="ARBA00022729"/>
    </source>
</evidence>
<dbReference type="InterPro" id="IPR013783">
    <property type="entry name" value="Ig-like_fold"/>
</dbReference>
<evidence type="ECO:0000256" key="1">
    <source>
        <dbReference type="ARBA" id="ARBA00004370"/>
    </source>
</evidence>
<dbReference type="KEGG" id="elk:111138926"/>
<dbReference type="STRING" id="391180.A0A2Y9ID57"/>
<dbReference type="InterPro" id="IPR007110">
    <property type="entry name" value="Ig-like_dom"/>
</dbReference>
<keyword evidence="4" id="KW-0325">Glycoprotein</keyword>
<dbReference type="InterPro" id="IPR003599">
    <property type="entry name" value="Ig_sub"/>
</dbReference>
<keyword evidence="3 6" id="KW-0472">Membrane</keyword>
<gene>
    <name evidence="9" type="primary">LOC111138926</name>
</gene>
<dbReference type="SMART" id="SM00409">
    <property type="entry name" value="IG"/>
    <property type="match status" value="1"/>
</dbReference>
<evidence type="ECO:0000256" key="6">
    <source>
        <dbReference type="SAM" id="Phobius"/>
    </source>
</evidence>
<accession>A0A2Y9ID57</accession>
<keyword evidence="6" id="KW-1133">Transmembrane helix</keyword>
<keyword evidence="6" id="KW-0812">Transmembrane</keyword>
<evidence type="ECO:0000256" key="3">
    <source>
        <dbReference type="ARBA" id="ARBA00023136"/>
    </source>
</evidence>